<dbReference type="AlphaFoldDB" id="A0A914ENN7"/>
<evidence type="ECO:0000313" key="2">
    <source>
        <dbReference type="Proteomes" id="UP000887540"/>
    </source>
</evidence>
<feature type="region of interest" description="Disordered" evidence="1">
    <location>
        <begin position="221"/>
        <end position="258"/>
    </location>
</feature>
<organism evidence="2 3">
    <name type="scientific">Acrobeloides nanus</name>
    <dbReference type="NCBI Taxonomy" id="290746"/>
    <lineage>
        <taxon>Eukaryota</taxon>
        <taxon>Metazoa</taxon>
        <taxon>Ecdysozoa</taxon>
        <taxon>Nematoda</taxon>
        <taxon>Chromadorea</taxon>
        <taxon>Rhabditida</taxon>
        <taxon>Tylenchina</taxon>
        <taxon>Cephalobomorpha</taxon>
        <taxon>Cephaloboidea</taxon>
        <taxon>Cephalobidae</taxon>
        <taxon>Acrobeloides</taxon>
    </lineage>
</organism>
<keyword evidence="2" id="KW-1185">Reference proteome</keyword>
<feature type="compositionally biased region" description="Polar residues" evidence="1">
    <location>
        <begin position="221"/>
        <end position="243"/>
    </location>
</feature>
<name>A0A914ENN7_9BILA</name>
<feature type="region of interest" description="Disordered" evidence="1">
    <location>
        <begin position="21"/>
        <end position="146"/>
    </location>
</feature>
<evidence type="ECO:0000313" key="3">
    <source>
        <dbReference type="WBParaSite" id="ACRNAN_scaffold955.g31976.t1"/>
    </source>
</evidence>
<accession>A0A914ENN7</accession>
<feature type="compositionally biased region" description="Low complexity" evidence="1">
    <location>
        <begin position="244"/>
        <end position="258"/>
    </location>
</feature>
<dbReference type="WBParaSite" id="ACRNAN_scaffold955.g31976.t1">
    <property type="protein sequence ID" value="ACRNAN_scaffold955.g31976.t1"/>
    <property type="gene ID" value="ACRNAN_scaffold955.g31976"/>
</dbReference>
<evidence type="ECO:0000256" key="1">
    <source>
        <dbReference type="SAM" id="MobiDB-lite"/>
    </source>
</evidence>
<reference evidence="3" key="1">
    <citation type="submission" date="2022-11" db="UniProtKB">
        <authorList>
            <consortium name="WormBaseParasite"/>
        </authorList>
    </citation>
    <scope>IDENTIFICATION</scope>
</reference>
<feature type="compositionally biased region" description="Low complexity" evidence="1">
    <location>
        <begin position="72"/>
        <end position="82"/>
    </location>
</feature>
<sequence>MSDRTVQILNALERILGTDKASELSIKSTDSLPPPEPVFGNLDEFGKTGGKPTLGISNGRGRKDSGFGMSTSRAAGSNRGRGFNRGFGRGRNSSPGRTMREHVKGGRNPVNGYPRDGTMPLKKSSCRHRNRPPQHERLKQDISPIRTAEWASHEAGYRGKGRFSHSIWDRATLRPPSQLSEYESLWVKGEGVNMDGQWDADFNKPDHLNNTFSASLSLEDTNDGAATTCSSAKPSTSGFVSQVSTESSTRRSSNTRSH</sequence>
<protein>
    <submittedName>
        <fullName evidence="3">Uncharacterized protein</fullName>
    </submittedName>
</protein>
<dbReference type="Proteomes" id="UP000887540">
    <property type="component" value="Unplaced"/>
</dbReference>
<proteinExistence type="predicted"/>